<organism evidence="7 8">
    <name type="scientific">Bacillus coahuilensis p1.1.43</name>
    <dbReference type="NCBI Taxonomy" id="1150625"/>
    <lineage>
        <taxon>Bacteria</taxon>
        <taxon>Bacillati</taxon>
        <taxon>Bacillota</taxon>
        <taxon>Bacilli</taxon>
        <taxon>Bacillales</taxon>
        <taxon>Bacillaceae</taxon>
        <taxon>Bacillus</taxon>
    </lineage>
</organism>
<dbReference type="AlphaFoldDB" id="A0A147K8H8"/>
<dbReference type="STRING" id="1150625.Q75_08220"/>
<protein>
    <recommendedName>
        <fullName evidence="9">Diacylglycerol glucosyltransferase</fullName>
    </recommendedName>
</protein>
<dbReference type="Proteomes" id="UP000074108">
    <property type="component" value="Unassembled WGS sequence"/>
</dbReference>
<dbReference type="InterPro" id="IPR009695">
    <property type="entry name" value="Diacylglyc_glucosyltr_N"/>
</dbReference>
<dbReference type="InterPro" id="IPR050519">
    <property type="entry name" value="Glycosyltransf_28_UgtP"/>
</dbReference>
<accession>A0A147K8H8</accession>
<dbReference type="OrthoDB" id="9815663at2"/>
<dbReference type="Pfam" id="PF04101">
    <property type="entry name" value="Glyco_tran_28_C"/>
    <property type="match status" value="1"/>
</dbReference>
<evidence type="ECO:0000256" key="2">
    <source>
        <dbReference type="ARBA" id="ARBA00006962"/>
    </source>
</evidence>
<comment type="caution">
    <text evidence="7">The sequence shown here is derived from an EMBL/GenBank/DDBJ whole genome shotgun (WGS) entry which is preliminary data.</text>
</comment>
<evidence type="ECO:0000259" key="5">
    <source>
        <dbReference type="Pfam" id="PF04101"/>
    </source>
</evidence>
<feature type="domain" description="Glycosyl transferase family 28 C-terminal" evidence="5">
    <location>
        <begin position="206"/>
        <end position="365"/>
    </location>
</feature>
<evidence type="ECO:0000256" key="1">
    <source>
        <dbReference type="ARBA" id="ARBA00004370"/>
    </source>
</evidence>
<proteinExistence type="inferred from homology"/>
<dbReference type="GO" id="GO:0016758">
    <property type="term" value="F:hexosyltransferase activity"/>
    <property type="evidence" value="ECO:0007669"/>
    <property type="project" value="InterPro"/>
</dbReference>
<evidence type="ECO:0000259" key="6">
    <source>
        <dbReference type="Pfam" id="PF06925"/>
    </source>
</evidence>
<dbReference type="PANTHER" id="PTHR43025">
    <property type="entry name" value="MONOGALACTOSYLDIACYLGLYCEROL SYNTHASE"/>
    <property type="match status" value="1"/>
</dbReference>
<dbReference type="PANTHER" id="PTHR43025:SF3">
    <property type="entry name" value="MONOGALACTOSYLDIACYLGLYCEROL SYNTHASE 1, CHLOROPLASTIC"/>
    <property type="match status" value="1"/>
</dbReference>
<name>A0A147K8H8_9BACI</name>
<evidence type="ECO:0000313" key="8">
    <source>
        <dbReference type="Proteomes" id="UP000074108"/>
    </source>
</evidence>
<dbReference type="GO" id="GO:0009247">
    <property type="term" value="P:glycolipid biosynthetic process"/>
    <property type="evidence" value="ECO:0007669"/>
    <property type="project" value="InterPro"/>
</dbReference>
<keyword evidence="3" id="KW-0328">Glycosyltransferase</keyword>
<dbReference type="RefSeq" id="WP_059351047.1">
    <property type="nucleotide sequence ID" value="NZ_LDYG01000028.1"/>
</dbReference>
<dbReference type="SUPFAM" id="SSF53756">
    <property type="entry name" value="UDP-Glycosyltransferase/glycogen phosphorylase"/>
    <property type="match status" value="1"/>
</dbReference>
<evidence type="ECO:0000256" key="3">
    <source>
        <dbReference type="ARBA" id="ARBA00022676"/>
    </source>
</evidence>
<gene>
    <name evidence="7" type="ORF">Q75_08220</name>
</gene>
<comment type="subcellular location">
    <subcellularLocation>
        <location evidence="1">Membrane</location>
    </subcellularLocation>
</comment>
<evidence type="ECO:0000313" key="7">
    <source>
        <dbReference type="EMBL" id="KUP06502.1"/>
    </source>
</evidence>
<feature type="domain" description="Diacylglycerol glucosyltransferase N-terminal" evidence="6">
    <location>
        <begin position="18"/>
        <end position="180"/>
    </location>
</feature>
<sequence>MNRQPTVLILTAQYGNGHYQTAQTLKTGFLQKGIDQVYICDLYGEAYPGIDAFAKELLRKSFSKFGAPLYKMFYYGTDKLSSKGLAYFYQHAGKKRLIELIELYRPTVILTTFPLQAAPYLKSKERVDIPTYTVITDYCVHPLWLHPMIHRYFVATDEVKEALMDYGINHHSISVSGIPIRDGFNQHNFSYRLKMKYGLHPRKKTILFVGGGLGILPNMKNIIHQLSKNKQIQLVIVCGKNKEMEDMLRPLAFLYPGQVHLVGYIDDIHELFLISDCLVSKPGAISLTEAAATSLPLVIYKPNPGQEKENAKYFIEKGAALLAQSEDEIISQVERVILSSDVSNKMKENLMNISKTKSKDRIVEEILHITMTNQILTGGGL</sequence>
<keyword evidence="8" id="KW-1185">Reference proteome</keyword>
<dbReference type="InterPro" id="IPR007235">
    <property type="entry name" value="Glyco_trans_28_C"/>
</dbReference>
<comment type="similarity">
    <text evidence="2">Belongs to the glycosyltransferase 28 family.</text>
</comment>
<dbReference type="PATRIC" id="fig|1150625.3.peg.1739"/>
<evidence type="ECO:0008006" key="9">
    <source>
        <dbReference type="Google" id="ProtNLM"/>
    </source>
</evidence>
<evidence type="ECO:0000256" key="4">
    <source>
        <dbReference type="ARBA" id="ARBA00022679"/>
    </source>
</evidence>
<keyword evidence="4" id="KW-0808">Transferase</keyword>
<reference evidence="7 8" key="1">
    <citation type="journal article" date="2016" name="Front. Microbiol.">
        <title>Microevolution Analysis of Bacillus coahuilensis Unveils Differences in Phosphorus Acquisition Strategies and Their Regulation.</title>
        <authorList>
            <person name="Gomez-Lunar Z."/>
            <person name="Hernandez-Gonzalez I."/>
            <person name="Rodriguez-Torres M.D."/>
            <person name="Souza V."/>
            <person name="Olmedo-Alvarez G."/>
        </authorList>
    </citation>
    <scope>NUCLEOTIDE SEQUENCE [LARGE SCALE GENOMIC DNA]</scope>
    <source>
        <strain evidence="8">p1.1.43</strain>
    </source>
</reference>
<dbReference type="EMBL" id="LDYG01000028">
    <property type="protein sequence ID" value="KUP06502.1"/>
    <property type="molecule type" value="Genomic_DNA"/>
</dbReference>
<dbReference type="Pfam" id="PF06925">
    <property type="entry name" value="MGDG_synth"/>
    <property type="match status" value="1"/>
</dbReference>
<dbReference type="GO" id="GO:0016020">
    <property type="term" value="C:membrane"/>
    <property type="evidence" value="ECO:0007669"/>
    <property type="project" value="UniProtKB-SubCell"/>
</dbReference>
<dbReference type="Gene3D" id="3.40.50.2000">
    <property type="entry name" value="Glycogen Phosphorylase B"/>
    <property type="match status" value="1"/>
</dbReference>